<accession>A0ABV2EK88</accession>
<dbReference type="Pfam" id="PF00561">
    <property type="entry name" value="Abhydrolase_1"/>
    <property type="match status" value="1"/>
</dbReference>
<reference evidence="2 3" key="1">
    <citation type="submission" date="2024-06" db="EMBL/GenBank/DDBJ databases">
        <title>Genomic Encyclopedia of Type Strains, Phase IV (KMG-IV): sequencing the most valuable type-strain genomes for metagenomic binning, comparative biology and taxonomic classification.</title>
        <authorList>
            <person name="Goeker M."/>
        </authorList>
    </citation>
    <scope>NUCLEOTIDE SEQUENCE [LARGE SCALE GENOMIC DNA]</scope>
    <source>
        <strain evidence="2 3">DSM 17809</strain>
    </source>
</reference>
<protein>
    <submittedName>
        <fullName evidence="2">Pimeloyl-ACP methyl ester carboxylesterase</fullName>
    </submittedName>
</protein>
<dbReference type="RefSeq" id="WP_331932542.1">
    <property type="nucleotide sequence ID" value="NZ_JBEPLU010000002.1"/>
</dbReference>
<gene>
    <name evidence="2" type="ORF">ABID41_002561</name>
</gene>
<sequence length="317" mass="33793">MLKTILLCLGALLALWIGVGLVIVALAGPFEPSGRFVDIGGRKLRLVCQGPKSDKPVIWMEAGAWGLAADFAAIQQRLTERGLRSCAYDRAGMGFSDPGPKPRDSSAIVSDLAKLIAASGEPGPFIFMAHSMAGQHVRLYAGSHPDQVAGLVLLEATTPEMMQNPQAEKFLHGVQTLARASAVAGTLGLSKIAYYWGEHIGLPPQGQAEKRHAFVSGRHARTAADEVMVWPQGAVEAARVTLDPKWPVAVITAGDRRAMSAWNVARRAPERNSRAGYYENEPAAGHATLLGLTHSDAVLRGVDYVLKALGYQPASTS</sequence>
<dbReference type="Proteomes" id="UP001549110">
    <property type="component" value="Unassembled WGS sequence"/>
</dbReference>
<dbReference type="SUPFAM" id="SSF53474">
    <property type="entry name" value="alpha/beta-Hydrolases"/>
    <property type="match status" value="1"/>
</dbReference>
<proteinExistence type="predicted"/>
<dbReference type="InterPro" id="IPR029058">
    <property type="entry name" value="AB_hydrolase_fold"/>
</dbReference>
<dbReference type="InterPro" id="IPR000073">
    <property type="entry name" value="AB_hydrolase_1"/>
</dbReference>
<feature type="domain" description="AB hydrolase-1" evidence="1">
    <location>
        <begin position="71"/>
        <end position="175"/>
    </location>
</feature>
<name>A0ABV2EK88_9CAUL</name>
<evidence type="ECO:0000259" key="1">
    <source>
        <dbReference type="Pfam" id="PF00561"/>
    </source>
</evidence>
<dbReference type="EMBL" id="JBEPLU010000002">
    <property type="protein sequence ID" value="MET3527443.1"/>
    <property type="molecule type" value="Genomic_DNA"/>
</dbReference>
<dbReference type="Gene3D" id="3.40.50.1820">
    <property type="entry name" value="alpha/beta hydrolase"/>
    <property type="match status" value="1"/>
</dbReference>
<evidence type="ECO:0000313" key="2">
    <source>
        <dbReference type="EMBL" id="MET3527443.1"/>
    </source>
</evidence>
<keyword evidence="3" id="KW-1185">Reference proteome</keyword>
<evidence type="ECO:0000313" key="3">
    <source>
        <dbReference type="Proteomes" id="UP001549110"/>
    </source>
</evidence>
<comment type="caution">
    <text evidence="2">The sequence shown here is derived from an EMBL/GenBank/DDBJ whole genome shotgun (WGS) entry which is preliminary data.</text>
</comment>
<organism evidence="2 3">
    <name type="scientific">Phenylobacterium koreense</name>
    <dbReference type="NCBI Taxonomy" id="266125"/>
    <lineage>
        <taxon>Bacteria</taxon>
        <taxon>Pseudomonadati</taxon>
        <taxon>Pseudomonadota</taxon>
        <taxon>Alphaproteobacteria</taxon>
        <taxon>Caulobacterales</taxon>
        <taxon>Caulobacteraceae</taxon>
        <taxon>Phenylobacterium</taxon>
    </lineage>
</organism>